<dbReference type="EMBL" id="MU117987">
    <property type="protein sequence ID" value="KAF9650231.1"/>
    <property type="molecule type" value="Genomic_DNA"/>
</dbReference>
<dbReference type="Proteomes" id="UP000886501">
    <property type="component" value="Unassembled WGS sequence"/>
</dbReference>
<keyword evidence="2" id="KW-1185">Reference proteome</keyword>
<organism evidence="1 2">
    <name type="scientific">Thelephora ganbajun</name>
    <name type="common">Ganba fungus</name>
    <dbReference type="NCBI Taxonomy" id="370292"/>
    <lineage>
        <taxon>Eukaryota</taxon>
        <taxon>Fungi</taxon>
        <taxon>Dikarya</taxon>
        <taxon>Basidiomycota</taxon>
        <taxon>Agaricomycotina</taxon>
        <taxon>Agaricomycetes</taxon>
        <taxon>Thelephorales</taxon>
        <taxon>Thelephoraceae</taxon>
        <taxon>Thelephora</taxon>
    </lineage>
</organism>
<evidence type="ECO:0000313" key="1">
    <source>
        <dbReference type="EMBL" id="KAF9650231.1"/>
    </source>
</evidence>
<gene>
    <name evidence="1" type="ORF">BDM02DRAFT_3141455</name>
</gene>
<sequence>MNAATSNLAVSLLVMQIARKIPFDDPEVLLYARIGYVSAQLIVLAAYFVCSSKIKQKNDLTVLKYGKCPTVFPNLTSQDSGNLITTTIKDYDLGEVSKGVRGIYTGLAMMAFLHLYLKYTQPLFIQAIMALKNLYDSKPIKIHILGEPAEGELKRPFKATGLFGAVGNPGTDKAAIDEAEKRIGAKKED</sequence>
<comment type="caution">
    <text evidence="1">The sequence shown here is derived from an EMBL/GenBank/DDBJ whole genome shotgun (WGS) entry which is preliminary data.</text>
</comment>
<name>A0ACB6ZLG2_THEGA</name>
<reference evidence="1" key="2">
    <citation type="journal article" date="2020" name="Nat. Commun.">
        <title>Large-scale genome sequencing of mycorrhizal fungi provides insights into the early evolution of symbiotic traits.</title>
        <authorList>
            <person name="Miyauchi S."/>
            <person name="Kiss E."/>
            <person name="Kuo A."/>
            <person name="Drula E."/>
            <person name="Kohler A."/>
            <person name="Sanchez-Garcia M."/>
            <person name="Morin E."/>
            <person name="Andreopoulos B."/>
            <person name="Barry K.W."/>
            <person name="Bonito G."/>
            <person name="Buee M."/>
            <person name="Carver A."/>
            <person name="Chen C."/>
            <person name="Cichocki N."/>
            <person name="Clum A."/>
            <person name="Culley D."/>
            <person name="Crous P.W."/>
            <person name="Fauchery L."/>
            <person name="Girlanda M."/>
            <person name="Hayes R.D."/>
            <person name="Keri Z."/>
            <person name="LaButti K."/>
            <person name="Lipzen A."/>
            <person name="Lombard V."/>
            <person name="Magnuson J."/>
            <person name="Maillard F."/>
            <person name="Murat C."/>
            <person name="Nolan M."/>
            <person name="Ohm R.A."/>
            <person name="Pangilinan J."/>
            <person name="Pereira M.F."/>
            <person name="Perotto S."/>
            <person name="Peter M."/>
            <person name="Pfister S."/>
            <person name="Riley R."/>
            <person name="Sitrit Y."/>
            <person name="Stielow J.B."/>
            <person name="Szollosi G."/>
            <person name="Zifcakova L."/>
            <person name="Stursova M."/>
            <person name="Spatafora J.W."/>
            <person name="Tedersoo L."/>
            <person name="Vaario L.M."/>
            <person name="Yamada A."/>
            <person name="Yan M."/>
            <person name="Wang P."/>
            <person name="Xu J."/>
            <person name="Bruns T."/>
            <person name="Baldrian P."/>
            <person name="Vilgalys R."/>
            <person name="Dunand C."/>
            <person name="Henrissat B."/>
            <person name="Grigoriev I.V."/>
            <person name="Hibbett D."/>
            <person name="Nagy L.G."/>
            <person name="Martin F.M."/>
        </authorList>
    </citation>
    <scope>NUCLEOTIDE SEQUENCE</scope>
    <source>
        <strain evidence="1">P2</strain>
    </source>
</reference>
<accession>A0ACB6ZLG2</accession>
<proteinExistence type="predicted"/>
<protein>
    <submittedName>
        <fullName evidence="1">Inorganic phosphate transporter</fullName>
    </submittedName>
</protein>
<evidence type="ECO:0000313" key="2">
    <source>
        <dbReference type="Proteomes" id="UP000886501"/>
    </source>
</evidence>
<reference evidence="1" key="1">
    <citation type="submission" date="2019-10" db="EMBL/GenBank/DDBJ databases">
        <authorList>
            <consortium name="DOE Joint Genome Institute"/>
            <person name="Kuo A."/>
            <person name="Miyauchi S."/>
            <person name="Kiss E."/>
            <person name="Drula E."/>
            <person name="Kohler A."/>
            <person name="Sanchez-Garcia M."/>
            <person name="Andreopoulos B."/>
            <person name="Barry K.W."/>
            <person name="Bonito G."/>
            <person name="Buee M."/>
            <person name="Carver A."/>
            <person name="Chen C."/>
            <person name="Cichocki N."/>
            <person name="Clum A."/>
            <person name="Culley D."/>
            <person name="Crous P.W."/>
            <person name="Fauchery L."/>
            <person name="Girlanda M."/>
            <person name="Hayes R."/>
            <person name="Keri Z."/>
            <person name="Labutti K."/>
            <person name="Lipzen A."/>
            <person name="Lombard V."/>
            <person name="Magnuson J."/>
            <person name="Maillard F."/>
            <person name="Morin E."/>
            <person name="Murat C."/>
            <person name="Nolan M."/>
            <person name="Ohm R."/>
            <person name="Pangilinan J."/>
            <person name="Pereira M."/>
            <person name="Perotto S."/>
            <person name="Peter M."/>
            <person name="Riley R."/>
            <person name="Sitrit Y."/>
            <person name="Stielow B."/>
            <person name="Szollosi G."/>
            <person name="Zifcakova L."/>
            <person name="Stursova M."/>
            <person name="Spatafora J.W."/>
            <person name="Tedersoo L."/>
            <person name="Vaario L.-M."/>
            <person name="Yamada A."/>
            <person name="Yan M."/>
            <person name="Wang P."/>
            <person name="Xu J."/>
            <person name="Bruns T."/>
            <person name="Baldrian P."/>
            <person name="Vilgalys R."/>
            <person name="Henrissat B."/>
            <person name="Grigoriev I.V."/>
            <person name="Hibbett D."/>
            <person name="Nagy L.G."/>
            <person name="Martin F.M."/>
        </authorList>
    </citation>
    <scope>NUCLEOTIDE SEQUENCE</scope>
    <source>
        <strain evidence="1">P2</strain>
    </source>
</reference>